<dbReference type="AlphaFoldDB" id="A0A9P0ATS2"/>
<sequence length="314" mass="36628">MPFSPVKLSVFKTEQIIGVKEPKRTTLYDVVLNNFKALKRETFIHRLIYIGEHCFKEPDELASLYEKIIYEINTSNLVDERQTGFLLFYPKFFVIIIDGSGNSICKHLKDIAKYRENLPKLKVLVFIHNVNQRVCDTFYTFTSLPSQLVDKIDHMSDLQTTMTLTANCIKKMYELVTAFLKNLEDIELQKEQELKNQMLEMSMEQITKDLRGSKSSSILVVQFGMFREFLPEYDLLDFLLNTKHLMDYGSFQYMWDKPVPFSIHTHGIFPVPYPVDTIDIFEIPYNPVCKLPVSKEEEIKDEEEVASVITQSSI</sequence>
<dbReference type="Pfam" id="PF24787">
    <property type="entry name" value="TEX47"/>
    <property type="match status" value="1"/>
</dbReference>
<accession>A0A9P0ATS2</accession>
<dbReference type="EMBL" id="OV121132">
    <property type="protein sequence ID" value="CAH0547979.1"/>
    <property type="molecule type" value="Genomic_DNA"/>
</dbReference>
<dbReference type="Proteomes" id="UP001154078">
    <property type="component" value="Chromosome 1"/>
</dbReference>
<protein>
    <submittedName>
        <fullName evidence="1">Uncharacterized protein</fullName>
    </submittedName>
</protein>
<dbReference type="OrthoDB" id="548795at2759"/>
<proteinExistence type="predicted"/>
<name>A0A9P0ATS2_BRAAE</name>
<evidence type="ECO:0000313" key="1">
    <source>
        <dbReference type="EMBL" id="CAH0547979.1"/>
    </source>
</evidence>
<dbReference type="PANTHER" id="PTHR34035">
    <property type="entry name" value="TESTIS-EXPRESSED PROTEIN 47"/>
    <property type="match status" value="1"/>
</dbReference>
<dbReference type="PANTHER" id="PTHR34035:SF1">
    <property type="entry name" value="TESTIS-EXPRESSED PROTEIN 47"/>
    <property type="match status" value="1"/>
</dbReference>
<keyword evidence="2" id="KW-1185">Reference proteome</keyword>
<reference evidence="1" key="1">
    <citation type="submission" date="2021-12" db="EMBL/GenBank/DDBJ databases">
        <authorList>
            <person name="King R."/>
        </authorList>
    </citation>
    <scope>NUCLEOTIDE SEQUENCE</scope>
</reference>
<gene>
    <name evidence="1" type="ORF">MELIAE_LOCUS1850</name>
</gene>
<dbReference type="InterPro" id="IPR055308">
    <property type="entry name" value="TEX47-like"/>
</dbReference>
<evidence type="ECO:0000313" key="2">
    <source>
        <dbReference type="Proteomes" id="UP001154078"/>
    </source>
</evidence>
<organism evidence="1 2">
    <name type="scientific">Brassicogethes aeneus</name>
    <name type="common">Rape pollen beetle</name>
    <name type="synonym">Meligethes aeneus</name>
    <dbReference type="NCBI Taxonomy" id="1431903"/>
    <lineage>
        <taxon>Eukaryota</taxon>
        <taxon>Metazoa</taxon>
        <taxon>Ecdysozoa</taxon>
        <taxon>Arthropoda</taxon>
        <taxon>Hexapoda</taxon>
        <taxon>Insecta</taxon>
        <taxon>Pterygota</taxon>
        <taxon>Neoptera</taxon>
        <taxon>Endopterygota</taxon>
        <taxon>Coleoptera</taxon>
        <taxon>Polyphaga</taxon>
        <taxon>Cucujiformia</taxon>
        <taxon>Nitidulidae</taxon>
        <taxon>Meligethinae</taxon>
        <taxon>Brassicogethes</taxon>
    </lineage>
</organism>